<evidence type="ECO:0000313" key="1">
    <source>
        <dbReference type="EMBL" id="CAG2191528.1"/>
    </source>
</evidence>
<organism evidence="1 2">
    <name type="scientific">Mytilus edulis</name>
    <name type="common">Blue mussel</name>
    <dbReference type="NCBI Taxonomy" id="6550"/>
    <lineage>
        <taxon>Eukaryota</taxon>
        <taxon>Metazoa</taxon>
        <taxon>Spiralia</taxon>
        <taxon>Lophotrochozoa</taxon>
        <taxon>Mollusca</taxon>
        <taxon>Bivalvia</taxon>
        <taxon>Autobranchia</taxon>
        <taxon>Pteriomorphia</taxon>
        <taxon>Mytilida</taxon>
        <taxon>Mytiloidea</taxon>
        <taxon>Mytilidae</taxon>
        <taxon>Mytilinae</taxon>
        <taxon>Mytilus</taxon>
    </lineage>
</organism>
<gene>
    <name evidence="1" type="ORF">MEDL_6765</name>
</gene>
<name>A0A8S3Q530_MYTED</name>
<evidence type="ECO:0000313" key="2">
    <source>
        <dbReference type="Proteomes" id="UP000683360"/>
    </source>
</evidence>
<protein>
    <submittedName>
        <fullName evidence="1">Uncharacterized protein</fullName>
    </submittedName>
</protein>
<sequence>MRFQRSGNRRFGEIIDKLEKRDKIKTKEITELPEHKIERIGNINRLNSSKSKEPLRNTDVLIIGTSVVKDLEPINYRNKHGKINTLKEKKRGARSFIQSKSNKMPVNNVVKQVDSNDSDFEDSVDQVIPPFLELLEETKECMPLTATSLLEKFCLDTTKIEQKHEHLAKKARL</sequence>
<dbReference type="OrthoDB" id="10072345at2759"/>
<proteinExistence type="predicted"/>
<dbReference type="Proteomes" id="UP000683360">
    <property type="component" value="Unassembled WGS sequence"/>
</dbReference>
<accession>A0A8S3Q530</accession>
<keyword evidence="2" id="KW-1185">Reference proteome</keyword>
<comment type="caution">
    <text evidence="1">The sequence shown here is derived from an EMBL/GenBank/DDBJ whole genome shotgun (WGS) entry which is preliminary data.</text>
</comment>
<dbReference type="AlphaFoldDB" id="A0A8S3Q530"/>
<dbReference type="EMBL" id="CAJPWZ010000365">
    <property type="protein sequence ID" value="CAG2191528.1"/>
    <property type="molecule type" value="Genomic_DNA"/>
</dbReference>
<reference evidence="1" key="1">
    <citation type="submission" date="2021-03" db="EMBL/GenBank/DDBJ databases">
        <authorList>
            <person name="Bekaert M."/>
        </authorList>
    </citation>
    <scope>NUCLEOTIDE SEQUENCE</scope>
</reference>